<feature type="compositionally biased region" description="Low complexity" evidence="1">
    <location>
        <begin position="16"/>
        <end position="25"/>
    </location>
</feature>
<reference evidence="2 3" key="1">
    <citation type="journal article" date="2020" name="Nature">
        <title>Six reference-quality genomes reveal evolution of bat adaptations.</title>
        <authorList>
            <person name="Jebb D."/>
            <person name="Huang Z."/>
            <person name="Pippel M."/>
            <person name="Hughes G.M."/>
            <person name="Lavrichenko K."/>
            <person name="Devanna P."/>
            <person name="Winkler S."/>
            <person name="Jermiin L.S."/>
            <person name="Skirmuntt E.C."/>
            <person name="Katzourakis A."/>
            <person name="Burkitt-Gray L."/>
            <person name="Ray D.A."/>
            <person name="Sullivan K.A.M."/>
            <person name="Roscito J.G."/>
            <person name="Kirilenko B.M."/>
            <person name="Davalos L.M."/>
            <person name="Corthals A.P."/>
            <person name="Power M.L."/>
            <person name="Jones G."/>
            <person name="Ransome R.D."/>
            <person name="Dechmann D.K.N."/>
            <person name="Locatelli A.G."/>
            <person name="Puechmaille S.J."/>
            <person name="Fedrigo O."/>
            <person name="Jarvis E.D."/>
            <person name="Hiller M."/>
            <person name="Vernes S.C."/>
            <person name="Myers E.W."/>
            <person name="Teeling E.C."/>
        </authorList>
    </citation>
    <scope>NUCLEOTIDE SEQUENCE [LARGE SCALE GENOMIC DNA]</scope>
    <source>
        <strain evidence="2">MMolMol1</strain>
        <tissue evidence="2">Muscle</tissue>
    </source>
</reference>
<evidence type="ECO:0000256" key="1">
    <source>
        <dbReference type="SAM" id="MobiDB-lite"/>
    </source>
</evidence>
<sequence length="155" mass="16751">MHSKVDPDGDVDETEALAGAAATAASPGLDDGARGGSGGGASWKSGKTAGFAPVNRFSQTDGQSTMEDSETPGWAKQLEAMRDQGMMLSMKIMCCWTLFWKIHVQDRGKKKSDNRFCQSFSVCPELVLATSLLGIFPIRIAVLHHLEFGKELWLS</sequence>
<dbReference type="Proteomes" id="UP000550707">
    <property type="component" value="Unassembled WGS sequence"/>
</dbReference>
<comment type="caution">
    <text evidence="2">The sequence shown here is derived from an EMBL/GenBank/DDBJ whole genome shotgun (WGS) entry which is preliminary data.</text>
</comment>
<accession>A0A7J8ER51</accession>
<proteinExistence type="predicted"/>
<dbReference type="EMBL" id="JACASF010000013">
    <property type="protein sequence ID" value="KAF6437944.1"/>
    <property type="molecule type" value="Genomic_DNA"/>
</dbReference>
<protein>
    <submittedName>
        <fullName evidence="2">Uncharacterized protein</fullName>
    </submittedName>
</protein>
<dbReference type="AlphaFoldDB" id="A0A7J8ER51"/>
<name>A0A7J8ER51_MOLMO</name>
<feature type="compositionally biased region" description="Polar residues" evidence="1">
    <location>
        <begin position="56"/>
        <end position="66"/>
    </location>
</feature>
<gene>
    <name evidence="2" type="ORF">HJG59_008664</name>
</gene>
<keyword evidence="3" id="KW-1185">Reference proteome</keyword>
<dbReference type="InParanoid" id="A0A7J8ER51"/>
<evidence type="ECO:0000313" key="3">
    <source>
        <dbReference type="Proteomes" id="UP000550707"/>
    </source>
</evidence>
<feature type="region of interest" description="Disordered" evidence="1">
    <location>
        <begin position="1"/>
        <end position="73"/>
    </location>
</feature>
<evidence type="ECO:0000313" key="2">
    <source>
        <dbReference type="EMBL" id="KAF6437944.1"/>
    </source>
</evidence>
<organism evidence="2 3">
    <name type="scientific">Molossus molossus</name>
    <name type="common">Pallas' mastiff bat</name>
    <name type="synonym">Vespertilio molossus</name>
    <dbReference type="NCBI Taxonomy" id="27622"/>
    <lineage>
        <taxon>Eukaryota</taxon>
        <taxon>Metazoa</taxon>
        <taxon>Chordata</taxon>
        <taxon>Craniata</taxon>
        <taxon>Vertebrata</taxon>
        <taxon>Euteleostomi</taxon>
        <taxon>Mammalia</taxon>
        <taxon>Eutheria</taxon>
        <taxon>Laurasiatheria</taxon>
        <taxon>Chiroptera</taxon>
        <taxon>Yangochiroptera</taxon>
        <taxon>Molossidae</taxon>
        <taxon>Molossus</taxon>
    </lineage>
</organism>